<dbReference type="Pfam" id="PF00480">
    <property type="entry name" value="ROK"/>
    <property type="match status" value="1"/>
</dbReference>
<comment type="caution">
    <text evidence="2">The sequence shown here is derived from an EMBL/GenBank/DDBJ whole genome shotgun (WGS) entry which is preliminary data.</text>
</comment>
<evidence type="ECO:0000313" key="2">
    <source>
        <dbReference type="EMBL" id="MPM75869.1"/>
    </source>
</evidence>
<accession>A0A645CFU9</accession>
<dbReference type="InterPro" id="IPR036388">
    <property type="entry name" value="WH-like_DNA-bd_sf"/>
</dbReference>
<evidence type="ECO:0000256" key="1">
    <source>
        <dbReference type="ARBA" id="ARBA00006479"/>
    </source>
</evidence>
<name>A0A645CFU9_9ZZZZ</name>
<dbReference type="PROSITE" id="PS01125">
    <property type="entry name" value="ROK"/>
    <property type="match status" value="1"/>
</dbReference>
<dbReference type="Gene3D" id="3.30.420.40">
    <property type="match status" value="2"/>
</dbReference>
<dbReference type="SUPFAM" id="SSF46785">
    <property type="entry name" value="Winged helix' DNA-binding domain"/>
    <property type="match status" value="1"/>
</dbReference>
<gene>
    <name evidence="2" type="primary">mlc_6</name>
    <name evidence="2" type="ORF">SDC9_122863</name>
</gene>
<dbReference type="SUPFAM" id="SSF53067">
    <property type="entry name" value="Actin-like ATPase domain"/>
    <property type="match status" value="2"/>
</dbReference>
<dbReference type="Pfam" id="PF13412">
    <property type="entry name" value="HTH_24"/>
    <property type="match status" value="1"/>
</dbReference>
<protein>
    <submittedName>
        <fullName evidence="2">Protein mlc</fullName>
    </submittedName>
</protein>
<dbReference type="CDD" id="cd24077">
    <property type="entry name" value="ASKHA_ATPase_ROK_SaXylR-like"/>
    <property type="match status" value="1"/>
</dbReference>
<proteinExistence type="inferred from homology"/>
<dbReference type="AlphaFoldDB" id="A0A645CFU9"/>
<organism evidence="2">
    <name type="scientific">bioreactor metagenome</name>
    <dbReference type="NCBI Taxonomy" id="1076179"/>
    <lineage>
        <taxon>unclassified sequences</taxon>
        <taxon>metagenomes</taxon>
        <taxon>ecological metagenomes</taxon>
    </lineage>
</organism>
<dbReference type="PANTHER" id="PTHR18964">
    <property type="entry name" value="ROK (REPRESSOR, ORF, KINASE) FAMILY"/>
    <property type="match status" value="1"/>
</dbReference>
<reference evidence="2" key="1">
    <citation type="submission" date="2019-08" db="EMBL/GenBank/DDBJ databases">
        <authorList>
            <person name="Kucharzyk K."/>
            <person name="Murdoch R.W."/>
            <person name="Higgins S."/>
            <person name="Loffler F."/>
        </authorList>
    </citation>
    <scope>NUCLEOTIDE SEQUENCE</scope>
</reference>
<sequence length="385" mass="42810">MPAASQELIRNINNHLILESILNYGPISRADLSKKLNLTKATISAIVQDLIDHSLVVEIGSKDTHVGRKPILLCFNQKCAYAISIDLNAEYIAVYLSDLKGERIYSSHYKNNLDSATLLEKLKAIIKHLITLVPHSKYGVVGITIGIHGITFNNEVIFTPYYNLTELDMASDLNKTFNIPVYLENEANLSVIGEKTFFNSYSNIVNISIHTGVGLGLIIDNKLYTGYNGFAGEFGHSIVVPNGKPCPCGNNGCLEQYVSETSLLRNYSQLKGLEIKDIDVLISDYLYGDIEANQVIKSFIDYMSIAINNILTTFNPHIIIINSAITTYLPNIIEKIKNSMNSRMSEYINIVPTTLQNNSILLGGVYIVSKNFLEIDNLVLSSKYD</sequence>
<dbReference type="InterPro" id="IPR049874">
    <property type="entry name" value="ROK_cs"/>
</dbReference>
<dbReference type="EMBL" id="VSSQ01026918">
    <property type="protein sequence ID" value="MPM75869.1"/>
    <property type="molecule type" value="Genomic_DNA"/>
</dbReference>
<dbReference type="InterPro" id="IPR000600">
    <property type="entry name" value="ROK"/>
</dbReference>
<dbReference type="Gene3D" id="1.10.10.10">
    <property type="entry name" value="Winged helix-like DNA-binding domain superfamily/Winged helix DNA-binding domain"/>
    <property type="match status" value="1"/>
</dbReference>
<dbReference type="InterPro" id="IPR043129">
    <property type="entry name" value="ATPase_NBD"/>
</dbReference>
<comment type="similarity">
    <text evidence="1">Belongs to the ROK (NagC/XylR) family.</text>
</comment>
<dbReference type="PANTHER" id="PTHR18964:SF149">
    <property type="entry name" value="BIFUNCTIONAL UDP-N-ACETYLGLUCOSAMINE 2-EPIMERASE_N-ACETYLMANNOSAMINE KINASE"/>
    <property type="match status" value="1"/>
</dbReference>
<dbReference type="InterPro" id="IPR036390">
    <property type="entry name" value="WH_DNA-bd_sf"/>
</dbReference>